<name>A0A166DGU3_9EURY</name>
<organism evidence="2 3">
    <name type="scientific">Methanobrevibacter cuticularis</name>
    <dbReference type="NCBI Taxonomy" id="47311"/>
    <lineage>
        <taxon>Archaea</taxon>
        <taxon>Methanobacteriati</taxon>
        <taxon>Methanobacteriota</taxon>
        <taxon>Methanomada group</taxon>
        <taxon>Methanobacteria</taxon>
        <taxon>Methanobacteriales</taxon>
        <taxon>Methanobacteriaceae</taxon>
        <taxon>Methanobrevibacter</taxon>
    </lineage>
</organism>
<dbReference type="PATRIC" id="fig|47311.3.peg.1550"/>
<comment type="caution">
    <text evidence="2">The sequence shown here is derived from an EMBL/GenBank/DDBJ whole genome shotgun (WGS) entry which is preliminary data.</text>
</comment>
<dbReference type="AlphaFoldDB" id="A0A166DGU3"/>
<dbReference type="PANTHER" id="PTHR33408">
    <property type="entry name" value="TRANSPOSASE"/>
    <property type="match status" value="1"/>
</dbReference>
<dbReference type="OrthoDB" id="76313at2157"/>
<sequence length="493" mass="57974">MIKALKPVELQSNFQWSIPGMNLEDENIVFTVKKIIHTFLIEFDFLLEKKENNVGRPKKYEADELLGLIVWGVLNNKTSCRELEQWIKNNDETCNYILNNKKPSKTTISRFYNENMILIDVLFDYVVNKGDELGLIGFEHVSIDGTIVKANASTNKLIRIEEIEYIEKLVKKFYKKENGENILLKIQKFFFGNLLNETNEKFINEIKNNLKQEGIKLLIKLIDHPDKKESALDFLSILKKNYDGKHTISVTDPECRWMLDKKNVIGLNYNYQLATDDKYDFIVGKKLVSDATDHKQLIPMIETVKMNLSKHPDYYTADNGYLTTEAVEYLFKHNIKAIMPDRDESSKIKSKNENKNFSKPNFTYNYENDNYTCPNNKTLEYQNKRKINTVLYRVYSTTECKNCKYLKKCTKNRKREIFHLAHPLRIKMREDYNSDFGRKIYKKRFHTGEVNFAILKESRKFSGIKRKTMKKAETELTLQSIAHNIKIIHKHGS</sequence>
<dbReference type="EMBL" id="LWMW01000114">
    <property type="protein sequence ID" value="KZX15584.1"/>
    <property type="molecule type" value="Genomic_DNA"/>
</dbReference>
<feature type="domain" description="Transposase DDE" evidence="1">
    <location>
        <begin position="372"/>
        <end position="488"/>
    </location>
</feature>
<evidence type="ECO:0000259" key="1">
    <source>
        <dbReference type="Pfam" id="PF13751"/>
    </source>
</evidence>
<dbReference type="RefSeq" id="WP_084270754.1">
    <property type="nucleotide sequence ID" value="NZ_LWMW01000114.1"/>
</dbReference>
<keyword evidence="3" id="KW-1185">Reference proteome</keyword>
<dbReference type="Proteomes" id="UP000077275">
    <property type="component" value="Unassembled WGS sequence"/>
</dbReference>
<protein>
    <recommendedName>
        <fullName evidence="1">Transposase DDE domain-containing protein</fullName>
    </recommendedName>
</protein>
<dbReference type="PANTHER" id="PTHR33408:SF2">
    <property type="entry name" value="TRANSPOSASE DDE DOMAIN-CONTAINING PROTEIN"/>
    <property type="match status" value="1"/>
</dbReference>
<accession>A0A166DGU3</accession>
<gene>
    <name evidence="2" type="ORF">MBCUT_14190</name>
</gene>
<proteinExistence type="predicted"/>
<reference evidence="2 3" key="1">
    <citation type="submission" date="2016-04" db="EMBL/GenBank/DDBJ databases">
        <title>Genome sequence of Methanobrevibacter cuticularis DSM 11139.</title>
        <authorList>
            <person name="Poehlein A."/>
            <person name="Seedorf H."/>
            <person name="Daniel R."/>
        </authorList>
    </citation>
    <scope>NUCLEOTIDE SEQUENCE [LARGE SCALE GENOMIC DNA]</scope>
    <source>
        <strain evidence="2 3">DSM 11139</strain>
    </source>
</reference>
<dbReference type="Pfam" id="PF13751">
    <property type="entry name" value="DDE_Tnp_1_6"/>
    <property type="match status" value="1"/>
</dbReference>
<evidence type="ECO:0000313" key="3">
    <source>
        <dbReference type="Proteomes" id="UP000077275"/>
    </source>
</evidence>
<evidence type="ECO:0000313" key="2">
    <source>
        <dbReference type="EMBL" id="KZX15584.1"/>
    </source>
</evidence>
<dbReference type="InterPro" id="IPR025668">
    <property type="entry name" value="Tnp_DDE_dom"/>
</dbReference>